<feature type="domain" description="Aminotransferase class V" evidence="3">
    <location>
        <begin position="142"/>
        <end position="237"/>
    </location>
</feature>
<accession>A0A927MUK9</accession>
<evidence type="ECO:0000313" key="5">
    <source>
        <dbReference type="Proteomes" id="UP000638648"/>
    </source>
</evidence>
<name>A0A927MUK9_9ACTN</name>
<dbReference type="Proteomes" id="UP000638648">
    <property type="component" value="Unassembled WGS sequence"/>
</dbReference>
<dbReference type="PANTHER" id="PTHR32328">
    <property type="entry name" value="L-SERYL-TRNA(SEC) SELENIUM TRANSFERASE"/>
    <property type="match status" value="1"/>
</dbReference>
<dbReference type="AlphaFoldDB" id="A0A927MUK9"/>
<reference evidence="4" key="1">
    <citation type="submission" date="2020-10" db="EMBL/GenBank/DDBJ databases">
        <title>Sequencing the genomes of 1000 actinobacteria strains.</title>
        <authorList>
            <person name="Klenk H.-P."/>
        </authorList>
    </citation>
    <scope>NUCLEOTIDE SEQUENCE</scope>
    <source>
        <strain evidence="4">DSM 45354</strain>
    </source>
</reference>
<dbReference type="InterPro" id="IPR015424">
    <property type="entry name" value="PyrdxlP-dep_Trfase"/>
</dbReference>
<keyword evidence="2" id="KW-0663">Pyridoxal phosphate</keyword>
<dbReference type="EMBL" id="JADBEM010000001">
    <property type="protein sequence ID" value="MBE1607190.1"/>
    <property type="molecule type" value="Genomic_DNA"/>
</dbReference>
<dbReference type="Gene3D" id="3.40.640.10">
    <property type="entry name" value="Type I PLP-dependent aspartate aminotransferase-like (Major domain)"/>
    <property type="match status" value="1"/>
</dbReference>
<dbReference type="InterPro" id="IPR015421">
    <property type="entry name" value="PyrdxlP-dep_Trfase_major"/>
</dbReference>
<dbReference type="GO" id="GO:0004125">
    <property type="term" value="F:L-seryl-tRNA(Sec) selenium transferase activity"/>
    <property type="evidence" value="ECO:0007669"/>
    <property type="project" value="UniProtKB-EC"/>
</dbReference>
<gene>
    <name evidence="4" type="ORF">HEB94_004038</name>
</gene>
<dbReference type="RefSeq" id="WP_192751178.1">
    <property type="nucleotide sequence ID" value="NZ_BAABJL010000175.1"/>
</dbReference>
<evidence type="ECO:0000256" key="2">
    <source>
        <dbReference type="ARBA" id="ARBA00022898"/>
    </source>
</evidence>
<evidence type="ECO:0000256" key="1">
    <source>
        <dbReference type="ARBA" id="ARBA00001933"/>
    </source>
</evidence>
<comment type="cofactor">
    <cofactor evidence="1">
        <name>pyridoxal 5'-phosphate</name>
        <dbReference type="ChEBI" id="CHEBI:597326"/>
    </cofactor>
</comment>
<organism evidence="4 5">
    <name type="scientific">Actinopolymorpha pittospori</name>
    <dbReference type="NCBI Taxonomy" id="648752"/>
    <lineage>
        <taxon>Bacteria</taxon>
        <taxon>Bacillati</taxon>
        <taxon>Actinomycetota</taxon>
        <taxon>Actinomycetes</taxon>
        <taxon>Propionibacteriales</taxon>
        <taxon>Actinopolymorphaceae</taxon>
        <taxon>Actinopolymorpha</taxon>
    </lineage>
</organism>
<dbReference type="PANTHER" id="PTHR32328:SF0">
    <property type="entry name" value="L-SERYL-TRNA(SEC) SELENIUM TRANSFERASE"/>
    <property type="match status" value="1"/>
</dbReference>
<comment type="caution">
    <text evidence="4">The sequence shown here is derived from an EMBL/GenBank/DDBJ whole genome shotgun (WGS) entry which is preliminary data.</text>
</comment>
<dbReference type="Pfam" id="PF00266">
    <property type="entry name" value="Aminotran_5"/>
    <property type="match status" value="1"/>
</dbReference>
<proteinExistence type="predicted"/>
<evidence type="ECO:0000259" key="3">
    <source>
        <dbReference type="Pfam" id="PF00266"/>
    </source>
</evidence>
<dbReference type="SUPFAM" id="SSF53383">
    <property type="entry name" value="PLP-dependent transferases"/>
    <property type="match status" value="1"/>
</dbReference>
<keyword evidence="5" id="KW-1185">Reference proteome</keyword>
<dbReference type="EC" id="2.9.1.1" evidence="4"/>
<protein>
    <submittedName>
        <fullName evidence="4">L-seryl-tRNA(Ser) seleniumtransferase</fullName>
        <ecNumber evidence="4">2.9.1.1</ecNumber>
    </submittedName>
</protein>
<keyword evidence="4" id="KW-0808">Transferase</keyword>
<evidence type="ECO:0000313" key="4">
    <source>
        <dbReference type="EMBL" id="MBE1607190.1"/>
    </source>
</evidence>
<dbReference type="InterPro" id="IPR000192">
    <property type="entry name" value="Aminotrans_V_dom"/>
</dbReference>
<sequence length="380" mass="39846">MSDRYVNEFYASLGLRPVVNAAATLTRLGGSLVAPPVVPAMAEAARHFVDIVELHRRVGQRLAELTRNDAAYVTSGAAAGLTLAVTACVSGAGGGTDPVAIEDLPYLDKTGERTVIVYGSQRNGYDYAVRQVGVRLVEVGPEPGELAAAIDGRTACVLWFAGAHFSSGALPLADVVRIAHEAGVPVLVDAAAQIPPVSSLWHFTSEVGADAAIFSGGKGLRGPQSTGLLVGREWVIAAARANGSPNHSIGRGLKVGKEELLGLLAAVEWTLAQDEPALLAAYEATVRGWVDGLAGLPGVQVERGYPSEAGQPHSRALVRIGPDSGWDRDRLVAALWACDPHIAVGEVDPNTIALNPQPLQDGEDEIVLRELRRLLADRPA</sequence>